<reference evidence="1" key="1">
    <citation type="submission" date="2013-07" db="EMBL/GenBank/DDBJ databases">
        <title>The Genome Sequence of Cryptococcus bestiolae CBS10118.</title>
        <authorList>
            <consortium name="The Broad Institute Genome Sequencing Platform"/>
            <person name="Cuomo C."/>
            <person name="Litvintseva A."/>
            <person name="Chen Y."/>
            <person name="Heitman J."/>
            <person name="Sun S."/>
            <person name="Springer D."/>
            <person name="Dromer F."/>
            <person name="Young S.K."/>
            <person name="Zeng Q."/>
            <person name="Gargeya S."/>
            <person name="Fitzgerald M."/>
            <person name="Abouelleil A."/>
            <person name="Alvarado L."/>
            <person name="Berlin A.M."/>
            <person name="Chapman S.B."/>
            <person name="Dewar J."/>
            <person name="Goldberg J."/>
            <person name="Griggs A."/>
            <person name="Gujja S."/>
            <person name="Hansen M."/>
            <person name="Howarth C."/>
            <person name="Imamovic A."/>
            <person name="Larimer J."/>
            <person name="McCowan C."/>
            <person name="Murphy C."/>
            <person name="Pearson M."/>
            <person name="Priest M."/>
            <person name="Roberts A."/>
            <person name="Saif S."/>
            <person name="Shea T."/>
            <person name="Sykes S."/>
            <person name="Wortman J."/>
            <person name="Nusbaum C."/>
            <person name="Birren B."/>
        </authorList>
    </citation>
    <scope>NUCLEOTIDE SEQUENCE [LARGE SCALE GENOMIC DNA]</scope>
    <source>
        <strain evidence="1">CBS 10118</strain>
    </source>
</reference>
<dbReference type="RefSeq" id="XP_019049175.1">
    <property type="nucleotide sequence ID" value="XM_019189613.1"/>
</dbReference>
<dbReference type="EMBL" id="KI894019">
    <property type="protein sequence ID" value="OCF28105.1"/>
    <property type="molecule type" value="Genomic_DNA"/>
</dbReference>
<dbReference type="OrthoDB" id="2817141at2759"/>
<evidence type="ECO:0008006" key="4">
    <source>
        <dbReference type="Google" id="ProtNLM"/>
    </source>
</evidence>
<reference evidence="2" key="4">
    <citation type="submission" date="2024-02" db="EMBL/GenBank/DDBJ databases">
        <title>Comparative genomics of Cryptococcus and Kwoniella reveals pathogenesis evolution and contrasting modes of karyotype evolution via chromosome fusion or intercentromeric recombination.</title>
        <authorList>
            <person name="Coelho M.A."/>
            <person name="David-Palma M."/>
            <person name="Shea T."/>
            <person name="Bowers K."/>
            <person name="McGinley-Smith S."/>
            <person name="Mohammad A.W."/>
            <person name="Gnirke A."/>
            <person name="Yurkov A.M."/>
            <person name="Nowrousian M."/>
            <person name="Sun S."/>
            <person name="Cuomo C.A."/>
            <person name="Heitman J."/>
        </authorList>
    </citation>
    <scope>NUCLEOTIDE SEQUENCE</scope>
    <source>
        <strain evidence="2">CBS 10118</strain>
    </source>
</reference>
<organism evidence="1">
    <name type="scientific">Kwoniella bestiolae CBS 10118</name>
    <dbReference type="NCBI Taxonomy" id="1296100"/>
    <lineage>
        <taxon>Eukaryota</taxon>
        <taxon>Fungi</taxon>
        <taxon>Dikarya</taxon>
        <taxon>Basidiomycota</taxon>
        <taxon>Agaricomycotina</taxon>
        <taxon>Tremellomycetes</taxon>
        <taxon>Tremellales</taxon>
        <taxon>Cryptococcaceae</taxon>
        <taxon>Kwoniella</taxon>
    </lineage>
</organism>
<dbReference type="VEuPathDB" id="FungiDB:I302_02956"/>
<dbReference type="GeneID" id="30207355"/>
<keyword evidence="3" id="KW-1185">Reference proteome</keyword>
<sequence length="181" mass="20295">MPTRPPPEWLPSITQVEFIIDEEAFIQIANHCFDFEGTYLLRHPAPVGPPIAARIKVGKAIGIGSLWDVYQAKIYLTSSKNPQADCFDVIVKYTSCMDFDGDRYFSDDASNVMDRKSALKAVKNDHEFYTMHLSDLQGTVIPVHYGTFIEPQLQVCCMILEDVGTPIGKTTSLGFIDDQDK</sequence>
<name>A0A1B9GAR8_9TREE</name>
<evidence type="ECO:0000313" key="2">
    <source>
        <dbReference type="EMBL" id="WVW82241.1"/>
    </source>
</evidence>
<reference evidence="2" key="2">
    <citation type="submission" date="2013-07" db="EMBL/GenBank/DDBJ databases">
        <authorList>
            <consortium name="The Broad Institute Genome Sequencing Platform"/>
            <person name="Cuomo C."/>
            <person name="Litvintseva A."/>
            <person name="Chen Y."/>
            <person name="Heitman J."/>
            <person name="Sun S."/>
            <person name="Springer D."/>
            <person name="Dromer F."/>
            <person name="Young S.K."/>
            <person name="Zeng Q."/>
            <person name="Gargeya S."/>
            <person name="Fitzgerald M."/>
            <person name="Abouelleil A."/>
            <person name="Alvarado L."/>
            <person name="Berlin A.M."/>
            <person name="Chapman S.B."/>
            <person name="Dewar J."/>
            <person name="Goldberg J."/>
            <person name="Griggs A."/>
            <person name="Gujja S."/>
            <person name="Hansen M."/>
            <person name="Howarth C."/>
            <person name="Imamovic A."/>
            <person name="Larimer J."/>
            <person name="McCowan C."/>
            <person name="Murphy C."/>
            <person name="Pearson M."/>
            <person name="Priest M."/>
            <person name="Roberts A."/>
            <person name="Saif S."/>
            <person name="Shea T."/>
            <person name="Sykes S."/>
            <person name="Wortman J."/>
            <person name="Nusbaum C."/>
            <person name="Birren B."/>
        </authorList>
    </citation>
    <scope>NUCLEOTIDE SEQUENCE</scope>
    <source>
        <strain evidence="2">CBS 10118</strain>
    </source>
</reference>
<gene>
    <name evidence="1" type="ORF">I302_02956</name>
    <name evidence="2" type="ORF">I302_104247</name>
</gene>
<dbReference type="AlphaFoldDB" id="A0A1B9GAR8"/>
<dbReference type="KEGG" id="kbi:30207355"/>
<reference evidence="1" key="3">
    <citation type="submission" date="2014-01" db="EMBL/GenBank/DDBJ databases">
        <title>Evolution of pathogenesis and genome organization in the Tremellales.</title>
        <authorList>
            <person name="Cuomo C."/>
            <person name="Litvintseva A."/>
            <person name="Heitman J."/>
            <person name="Chen Y."/>
            <person name="Sun S."/>
            <person name="Springer D."/>
            <person name="Dromer F."/>
            <person name="Young S."/>
            <person name="Zeng Q."/>
            <person name="Chapman S."/>
            <person name="Gujja S."/>
            <person name="Saif S."/>
            <person name="Birren B."/>
        </authorList>
    </citation>
    <scope>NUCLEOTIDE SEQUENCE</scope>
    <source>
        <strain evidence="1">CBS 10118</strain>
    </source>
</reference>
<protein>
    <recommendedName>
        <fullName evidence="4">Alpha-type protein kinase domain-containing protein</fullName>
    </recommendedName>
</protein>
<dbReference type="Proteomes" id="UP000092730">
    <property type="component" value="Chromosome 2"/>
</dbReference>
<evidence type="ECO:0000313" key="3">
    <source>
        <dbReference type="Proteomes" id="UP000092730"/>
    </source>
</evidence>
<accession>A0A1B9GAR8</accession>
<dbReference type="EMBL" id="CP144542">
    <property type="protein sequence ID" value="WVW82241.1"/>
    <property type="molecule type" value="Genomic_DNA"/>
</dbReference>
<proteinExistence type="predicted"/>
<evidence type="ECO:0000313" key="1">
    <source>
        <dbReference type="EMBL" id="OCF28105.1"/>
    </source>
</evidence>